<dbReference type="KEGG" id="mar:MAE_54150"/>
<dbReference type="AlphaFoldDB" id="B0JGH1"/>
<gene>
    <name evidence="1" type="ordered locus">MAE_54150</name>
</gene>
<dbReference type="EMBL" id="AP009552">
    <property type="protein sequence ID" value="BAG05237.1"/>
    <property type="molecule type" value="Genomic_DNA"/>
</dbReference>
<dbReference type="EnsemblBacteria" id="BAG05237">
    <property type="protein sequence ID" value="BAG05237"/>
    <property type="gene ID" value="MAE_54150"/>
</dbReference>
<dbReference type="HOGENOM" id="CLU_3063493_0_0_3"/>
<keyword evidence="2" id="KW-1185">Reference proteome</keyword>
<reference evidence="1 2" key="1">
    <citation type="journal article" date="2007" name="DNA Res.">
        <title>Complete genomic structure of the bloom-forming toxic cyanobacterium Microcystis aeruginosa NIES-843.</title>
        <authorList>
            <person name="Kaneko T."/>
            <person name="Nakajima N."/>
            <person name="Okamoto S."/>
            <person name="Suzuki I."/>
            <person name="Tanabe Y."/>
            <person name="Tamaoki M."/>
            <person name="Nakamura Y."/>
            <person name="Kasai F."/>
            <person name="Watanabe A."/>
            <person name="Kawashima K."/>
            <person name="Kishida Y."/>
            <person name="Ono A."/>
            <person name="Shimizu Y."/>
            <person name="Takahashi C."/>
            <person name="Minami C."/>
            <person name="Fujishiro T."/>
            <person name="Kohara M."/>
            <person name="Katoh M."/>
            <person name="Nakazaki N."/>
            <person name="Nakayama S."/>
            <person name="Yamada M."/>
            <person name="Tabata S."/>
            <person name="Watanabe M.M."/>
        </authorList>
    </citation>
    <scope>NUCLEOTIDE SEQUENCE [LARGE SCALE GENOMIC DNA]</scope>
    <source>
        <strain evidence="2">NIES-843 / IAM M-247</strain>
    </source>
</reference>
<dbReference type="Proteomes" id="UP000001510">
    <property type="component" value="Chromosome"/>
</dbReference>
<accession>B0JGH1</accession>
<protein>
    <submittedName>
        <fullName evidence="1">Uncharacterized protein</fullName>
    </submittedName>
</protein>
<name>B0JGH1_MICAN</name>
<evidence type="ECO:0000313" key="1">
    <source>
        <dbReference type="EMBL" id="BAG05237.1"/>
    </source>
</evidence>
<organism evidence="1 2">
    <name type="scientific">Microcystis aeruginosa (strain NIES-843 / IAM M-2473)</name>
    <dbReference type="NCBI Taxonomy" id="449447"/>
    <lineage>
        <taxon>Bacteria</taxon>
        <taxon>Bacillati</taxon>
        <taxon>Cyanobacteriota</taxon>
        <taxon>Cyanophyceae</taxon>
        <taxon>Oscillatoriophycideae</taxon>
        <taxon>Chroococcales</taxon>
        <taxon>Microcystaceae</taxon>
        <taxon>Microcystis</taxon>
    </lineage>
</organism>
<evidence type="ECO:0000313" key="2">
    <source>
        <dbReference type="Proteomes" id="UP000001510"/>
    </source>
</evidence>
<proteinExistence type="predicted"/>
<dbReference type="PaxDb" id="449447-MAE_54150"/>
<sequence length="53" mass="6427">MPILAIPNTSEIARPVEFIFSYRPTFRTSSYTFIYFYIPQDVLTRNLHCRNYY</sequence>